<dbReference type="InterPro" id="IPR017853">
    <property type="entry name" value="GH"/>
</dbReference>
<dbReference type="PANTHER" id="PTHR12631:SF10">
    <property type="entry name" value="BETA-XYLOSIDASE-LIKE PROTEIN-RELATED"/>
    <property type="match status" value="1"/>
</dbReference>
<dbReference type="InterPro" id="IPR008979">
    <property type="entry name" value="Galactose-bd-like_sf"/>
</dbReference>
<dbReference type="PANTHER" id="PTHR12631">
    <property type="entry name" value="ALPHA-L-IDURONIDASE"/>
    <property type="match status" value="1"/>
</dbReference>
<dbReference type="RefSeq" id="WP_171646037.1">
    <property type="nucleotide sequence ID" value="NZ_WHOA01000172.1"/>
</dbReference>
<dbReference type="Pfam" id="PF00754">
    <property type="entry name" value="F5_F8_type_C"/>
    <property type="match status" value="1"/>
</dbReference>
<dbReference type="Gene3D" id="2.60.120.260">
    <property type="entry name" value="Galactose-binding domain-like"/>
    <property type="match status" value="2"/>
</dbReference>
<evidence type="ECO:0000256" key="1">
    <source>
        <dbReference type="SAM" id="MobiDB-lite"/>
    </source>
</evidence>
<evidence type="ECO:0000259" key="2">
    <source>
        <dbReference type="Pfam" id="PF00754"/>
    </source>
</evidence>
<feature type="domain" description="F5/8 type C" evidence="2">
    <location>
        <begin position="104"/>
        <end position="194"/>
    </location>
</feature>
<organism evidence="3 4">
    <name type="scientific">Paenibacillus phytorum</name>
    <dbReference type="NCBI Taxonomy" id="2654977"/>
    <lineage>
        <taxon>Bacteria</taxon>
        <taxon>Bacillati</taxon>
        <taxon>Bacillota</taxon>
        <taxon>Bacilli</taxon>
        <taxon>Bacillales</taxon>
        <taxon>Paenibacillaceae</taxon>
        <taxon>Paenibacillus</taxon>
    </lineage>
</organism>
<dbReference type="SUPFAM" id="SSF49785">
    <property type="entry name" value="Galactose-binding domain-like"/>
    <property type="match status" value="2"/>
</dbReference>
<sequence>MRFMKKSCALVVAFAFLLGFVSVVIPLESQPVQAANGEKVLSGNAIGGTLFPEGTAAIATGASYTWLTEGIHATDPALIASDDTGAPDMTDGSNGPDDNTSSTTGSAEGSAAYGTLIYDLKSVYKVSSVKVWADTDNNSQMRNFEVYASFDGVTYNRVGATDNVNPPGSGFDPVTLAVKPAVYAQYIKVIMHKDPAKQVMRLGEVAVYGDTLEQMAILSNNYLRSSGYFYNTSLPKIATGASYEWLTDYPFVTDGDLIKYDNDSSKNDTVGGAPDLIDGSSKESDAASTTNSIWGSKGKFGTVVFNLNDVYQIGKIDVWTLASGGNKFMDGYEVLVSTDGVNYSSLGYTPNESSRTANVIVNTPGYGVPSKHAKYVKIIMHNANNSEILTVGEVAIWGWKLYDPALPKNPTPDQVEFTAELKNYSTLYLDWSSYNNVVNNVNKYGVYIETSPFASTAGLTPKFTAEAKSLEQVGKYLSYFALKPETTYYVAVTPFHSTGGERKDVETLKMTTPSVLGGEKVGDIFAINDAPYGGGNYVHHGETEDVFLMNKLRLLRDLGGINKNRWWDHSSAMKTLYGKSGLNFHYFYHGPGFVQSDNNRGAYTFSTYNEPDLAKRDPAAAAAALKANHDSLKAVSSKSLLVEPALAGLDRLKADEGLNWLDALYNSDGQNGALVKTYFDVMDVHPYVKYEYPAVPGLEQGAPEKLLQSFQELKTVMASHGDGEKPIVVTELGWSTYTGGSYLKTVDRSTQRNYLARAYMHAIANGIRTMHWYDFADDGTETNNLEHNLGLIDWNGKPKESYYGYYTLIRVLKDSKYLGTVSNIANPYYGYQFWDENKNKYITALWDASWKTTSSSSRTAQIATSDPGVTIVGIDGSYKYMAAVSGVVSVPLTGAPVFIYSLAGVTVNSIN</sequence>
<comment type="caution">
    <text evidence="3">The sequence shown here is derived from an EMBL/GenBank/DDBJ whole genome shotgun (WGS) entry which is preliminary data.</text>
</comment>
<evidence type="ECO:0000313" key="4">
    <source>
        <dbReference type="Proteomes" id="UP000616779"/>
    </source>
</evidence>
<reference evidence="3 4" key="1">
    <citation type="submission" date="2019-10" db="EMBL/GenBank/DDBJ databases">
        <title>Description of Paenibacillus terrestris sp. nov.</title>
        <authorList>
            <person name="Carlier A."/>
            <person name="Qi S."/>
        </authorList>
    </citation>
    <scope>NUCLEOTIDE SEQUENCE [LARGE SCALE GENOMIC DNA]</scope>
    <source>
        <strain evidence="3 4">LMG 31458</strain>
    </source>
</reference>
<dbReference type="Gene3D" id="3.20.20.80">
    <property type="entry name" value="Glycosidases"/>
    <property type="match status" value="1"/>
</dbReference>
<feature type="region of interest" description="Disordered" evidence="1">
    <location>
        <begin position="78"/>
        <end position="107"/>
    </location>
</feature>
<feature type="region of interest" description="Disordered" evidence="1">
    <location>
        <begin position="269"/>
        <end position="290"/>
    </location>
</feature>
<accession>A0ABX1Y3R8</accession>
<name>A0ABX1Y3R8_9BACL</name>
<dbReference type="InterPro" id="IPR051923">
    <property type="entry name" value="Glycosyl_Hydrolase_39"/>
</dbReference>
<protein>
    <recommendedName>
        <fullName evidence="2">F5/8 type C domain-containing protein</fullName>
    </recommendedName>
</protein>
<dbReference type="InterPro" id="IPR000421">
    <property type="entry name" value="FA58C"/>
</dbReference>
<dbReference type="SUPFAM" id="SSF51445">
    <property type="entry name" value="(Trans)glycosidases"/>
    <property type="match status" value="1"/>
</dbReference>
<dbReference type="Proteomes" id="UP000616779">
    <property type="component" value="Unassembled WGS sequence"/>
</dbReference>
<keyword evidence="4" id="KW-1185">Reference proteome</keyword>
<gene>
    <name evidence="3" type="ORF">GC098_25105</name>
</gene>
<evidence type="ECO:0000313" key="3">
    <source>
        <dbReference type="EMBL" id="NOU74633.1"/>
    </source>
</evidence>
<dbReference type="EMBL" id="WHOA01000172">
    <property type="protein sequence ID" value="NOU74633.1"/>
    <property type="molecule type" value="Genomic_DNA"/>
</dbReference>
<proteinExistence type="predicted"/>